<evidence type="ECO:0000313" key="1">
    <source>
        <dbReference type="EMBL" id="EUB62494.1"/>
    </source>
</evidence>
<gene>
    <name evidence="1" type="ORF">EGR_02626</name>
</gene>
<dbReference type="EMBL" id="APAU02000012">
    <property type="protein sequence ID" value="EUB62494.1"/>
    <property type="molecule type" value="Genomic_DNA"/>
</dbReference>
<reference evidence="1 2" key="1">
    <citation type="journal article" date="2013" name="Nat. Genet.">
        <title>The genome of the hydatid tapeworm Echinococcus granulosus.</title>
        <authorList>
            <person name="Zheng H."/>
            <person name="Zhang W."/>
            <person name="Zhang L."/>
            <person name="Zhang Z."/>
            <person name="Li J."/>
            <person name="Lu G."/>
            <person name="Zhu Y."/>
            <person name="Wang Y."/>
            <person name="Huang Y."/>
            <person name="Liu J."/>
            <person name="Kang H."/>
            <person name="Chen J."/>
            <person name="Wang L."/>
            <person name="Chen A."/>
            <person name="Yu S."/>
            <person name="Gao Z."/>
            <person name="Jin L."/>
            <person name="Gu W."/>
            <person name="Wang Z."/>
            <person name="Zhao L."/>
            <person name="Shi B."/>
            <person name="Wen H."/>
            <person name="Lin R."/>
            <person name="Jones M.K."/>
            <person name="Brejova B."/>
            <person name="Vinar T."/>
            <person name="Zhao G."/>
            <person name="McManus D.P."/>
            <person name="Chen Z."/>
            <person name="Zhou Y."/>
            <person name="Wang S."/>
        </authorList>
    </citation>
    <scope>NUCLEOTIDE SEQUENCE [LARGE SCALE GENOMIC DNA]</scope>
</reference>
<dbReference type="RefSeq" id="XP_024353690.1">
    <property type="nucleotide sequence ID" value="XM_024491875.1"/>
</dbReference>
<sequence>MEEFQIPIILFFKVYGQLLNNAVMVHCRKQITPKQQKNILNLRRIIAFFCYLPAVESVISNILQTSILTYRTVVLLWDLSKVLFYLSLKYRIKKTSV</sequence>
<dbReference type="GeneID" id="36338341"/>
<dbReference type="Proteomes" id="UP000019149">
    <property type="component" value="Unassembled WGS sequence"/>
</dbReference>
<dbReference type="KEGG" id="egl:EGR_02626"/>
<dbReference type="CTD" id="36338341"/>
<evidence type="ECO:0000313" key="2">
    <source>
        <dbReference type="Proteomes" id="UP000019149"/>
    </source>
</evidence>
<proteinExistence type="predicted"/>
<dbReference type="AlphaFoldDB" id="W6V7Q2"/>
<keyword evidence="2" id="KW-1185">Reference proteome</keyword>
<protein>
    <submittedName>
        <fullName evidence="1">Uncharacterized protein</fullName>
    </submittedName>
</protein>
<organism evidence="1 2">
    <name type="scientific">Echinococcus granulosus</name>
    <name type="common">Hydatid tapeworm</name>
    <dbReference type="NCBI Taxonomy" id="6210"/>
    <lineage>
        <taxon>Eukaryota</taxon>
        <taxon>Metazoa</taxon>
        <taxon>Spiralia</taxon>
        <taxon>Lophotrochozoa</taxon>
        <taxon>Platyhelminthes</taxon>
        <taxon>Cestoda</taxon>
        <taxon>Eucestoda</taxon>
        <taxon>Cyclophyllidea</taxon>
        <taxon>Taeniidae</taxon>
        <taxon>Echinococcus</taxon>
        <taxon>Echinococcus granulosus group</taxon>
    </lineage>
</organism>
<comment type="caution">
    <text evidence="1">The sequence shown here is derived from an EMBL/GenBank/DDBJ whole genome shotgun (WGS) entry which is preliminary data.</text>
</comment>
<accession>W6V7Q2</accession>
<name>W6V7Q2_ECHGR</name>